<proteinExistence type="predicted"/>
<reference evidence="3" key="1">
    <citation type="journal article" date="2003" name="Genome Biol.">
        <title>An integrated gene annotation and transcriptional profiling approach towards the full gene content of the Drosophila genome.</title>
        <authorList>
            <person name="Hild M."/>
            <person name="Beckmann B."/>
            <person name="Haas S.A."/>
            <person name="Koch B."/>
            <person name="Solovyev V."/>
            <person name="Busold C."/>
            <person name="Fellenberg K."/>
            <person name="Boutros M."/>
            <person name="Vingron M."/>
            <person name="Sauer F."/>
            <person name="Hoheisel J.D."/>
            <person name="Paro R."/>
        </authorList>
    </citation>
    <scope>NUCLEOTIDE SEQUENCE</scope>
</reference>
<organism evidence="3">
    <name type="scientific">Drosophila melanogaster</name>
    <name type="common">Fruit fly</name>
    <dbReference type="NCBI Taxonomy" id="7227"/>
    <lineage>
        <taxon>Eukaryota</taxon>
        <taxon>Metazoa</taxon>
        <taxon>Ecdysozoa</taxon>
        <taxon>Arthropoda</taxon>
        <taxon>Hexapoda</taxon>
        <taxon>Insecta</taxon>
        <taxon>Pterygota</taxon>
        <taxon>Neoptera</taxon>
        <taxon>Endopterygota</taxon>
        <taxon>Diptera</taxon>
        <taxon>Brachycera</taxon>
        <taxon>Muscomorpha</taxon>
        <taxon>Ephydroidea</taxon>
        <taxon>Drosophilidae</taxon>
        <taxon>Drosophila</taxon>
        <taxon>Sophophora</taxon>
    </lineage>
</organism>
<keyword evidence="2" id="KW-0812">Transmembrane</keyword>
<feature type="transmembrane region" description="Helical" evidence="2">
    <location>
        <begin position="16"/>
        <end position="36"/>
    </location>
</feature>
<dbReference type="OrthoDB" id="7858023at2759"/>
<feature type="transmembrane region" description="Helical" evidence="2">
    <location>
        <begin position="57"/>
        <end position="77"/>
    </location>
</feature>
<keyword evidence="2" id="KW-1133">Transmembrane helix</keyword>
<dbReference type="EMBL" id="BK003619">
    <property type="protein sequence ID" value="DAA02317.1"/>
    <property type="molecule type" value="Genomic_DNA"/>
</dbReference>
<feature type="region of interest" description="Disordered" evidence="1">
    <location>
        <begin position="161"/>
        <end position="189"/>
    </location>
</feature>
<sequence length="232" mass="25324">MCMVTSVSPEVCTSFYATWCLVWGSLFGFGYSFLLLADLMEVVTVDRNFPFQRTLRVVIAGLGLSYLGAGILMTLGIKYNKPIVFKCGKFLCLIFAIGSIPTIIFPAHLQGIRRRGAGHKWSPTSGSASRSTSTCKVQATVTRAGQIKLFRHATAKVASRCRNEAGARKTRPTANRLEPPTPSHESIHPSIHPPALTHFPSRAPPLRPAQTSSLFIYSKNNTGKLIAICWGS</sequence>
<dbReference type="AlphaFoldDB" id="Q6IGZ7"/>
<evidence type="ECO:0000256" key="2">
    <source>
        <dbReference type="SAM" id="Phobius"/>
    </source>
</evidence>
<dbReference type="VEuPathDB" id="VectorBase:FBgn0263250"/>
<evidence type="ECO:0000313" key="3">
    <source>
        <dbReference type="EMBL" id="DAA02317.1"/>
    </source>
</evidence>
<keyword evidence="2" id="KW-0472">Membrane</keyword>
<dbReference type="ExpressionAtlas" id="Q6IGZ7">
    <property type="expression patterns" value="baseline and differential"/>
</dbReference>
<gene>
    <name evidence="3" type="ORF">HDC04026</name>
</gene>
<name>Q6IGZ7_DROME</name>
<accession>Q6IGZ7</accession>
<evidence type="ECO:0000256" key="1">
    <source>
        <dbReference type="SAM" id="MobiDB-lite"/>
    </source>
</evidence>
<protein>
    <submittedName>
        <fullName evidence="3">HDC04026</fullName>
    </submittedName>
</protein>
<feature type="transmembrane region" description="Helical" evidence="2">
    <location>
        <begin position="83"/>
        <end position="105"/>
    </location>
</feature>